<protein>
    <recommendedName>
        <fullName evidence="3">Secreted protein</fullName>
    </recommendedName>
</protein>
<evidence type="ECO:0000313" key="2">
    <source>
        <dbReference type="Proteomes" id="UP001066276"/>
    </source>
</evidence>
<organism evidence="1 2">
    <name type="scientific">Pleurodeles waltl</name>
    <name type="common">Iberian ribbed newt</name>
    <dbReference type="NCBI Taxonomy" id="8319"/>
    <lineage>
        <taxon>Eukaryota</taxon>
        <taxon>Metazoa</taxon>
        <taxon>Chordata</taxon>
        <taxon>Craniata</taxon>
        <taxon>Vertebrata</taxon>
        <taxon>Euteleostomi</taxon>
        <taxon>Amphibia</taxon>
        <taxon>Batrachia</taxon>
        <taxon>Caudata</taxon>
        <taxon>Salamandroidea</taxon>
        <taxon>Salamandridae</taxon>
        <taxon>Pleurodelinae</taxon>
        <taxon>Pleurodeles</taxon>
    </lineage>
</organism>
<gene>
    <name evidence="1" type="ORF">NDU88_005189</name>
</gene>
<evidence type="ECO:0008006" key="3">
    <source>
        <dbReference type="Google" id="ProtNLM"/>
    </source>
</evidence>
<proteinExistence type="predicted"/>
<sequence>MITSCQWRNKGPGDVGEGGELQGALLCAVCASAAGAVSVAGCRRRPRRWLVVVDGSAFGESYSHGFCPEYSDITRRMKTRLCTGLSRSQCAAGPNASQENGQRVPWFGTKNCYIIRVQGPGPKTKCLLFCYAIDN</sequence>
<comment type="caution">
    <text evidence="1">The sequence shown here is derived from an EMBL/GenBank/DDBJ whole genome shotgun (WGS) entry which is preliminary data.</text>
</comment>
<dbReference type="AlphaFoldDB" id="A0AAV7KZZ8"/>
<dbReference type="Proteomes" id="UP001066276">
    <property type="component" value="Chromosome 12"/>
</dbReference>
<keyword evidence="2" id="KW-1185">Reference proteome</keyword>
<accession>A0AAV7KZZ8</accession>
<evidence type="ECO:0000313" key="1">
    <source>
        <dbReference type="EMBL" id="KAJ1085056.1"/>
    </source>
</evidence>
<name>A0AAV7KZZ8_PLEWA</name>
<reference evidence="1" key="1">
    <citation type="journal article" date="2022" name="bioRxiv">
        <title>Sequencing and chromosome-scale assembly of the giantPleurodeles waltlgenome.</title>
        <authorList>
            <person name="Brown T."/>
            <person name="Elewa A."/>
            <person name="Iarovenko S."/>
            <person name="Subramanian E."/>
            <person name="Araus A.J."/>
            <person name="Petzold A."/>
            <person name="Susuki M."/>
            <person name="Suzuki K.-i.T."/>
            <person name="Hayashi T."/>
            <person name="Toyoda A."/>
            <person name="Oliveira C."/>
            <person name="Osipova E."/>
            <person name="Leigh N.D."/>
            <person name="Simon A."/>
            <person name="Yun M.H."/>
        </authorList>
    </citation>
    <scope>NUCLEOTIDE SEQUENCE</scope>
    <source>
        <strain evidence="1">20211129_DDA</strain>
        <tissue evidence="1">Liver</tissue>
    </source>
</reference>
<dbReference type="EMBL" id="JANPWB010000016">
    <property type="protein sequence ID" value="KAJ1085056.1"/>
    <property type="molecule type" value="Genomic_DNA"/>
</dbReference>